<reference evidence="3" key="1">
    <citation type="submission" date="2016-10" db="EMBL/GenBank/DDBJ databases">
        <authorList>
            <person name="Varghese N."/>
            <person name="Submissions S."/>
        </authorList>
    </citation>
    <scope>NUCLEOTIDE SEQUENCE [LARGE SCALE GENOMIC DNA]</scope>
    <source>
        <strain evidence="3">DSM 217</strain>
    </source>
</reference>
<keyword evidence="1" id="KW-0175">Coiled coil</keyword>
<dbReference type="Proteomes" id="UP000198816">
    <property type="component" value="Unassembled WGS sequence"/>
</dbReference>
<dbReference type="Gene3D" id="1.20.120.330">
    <property type="entry name" value="Nucleotidyltransferases domain 2"/>
    <property type="match status" value="1"/>
</dbReference>
<dbReference type="EMBL" id="FNNZ01000036">
    <property type="protein sequence ID" value="SDX55707.1"/>
    <property type="molecule type" value="Genomic_DNA"/>
</dbReference>
<organism evidence="2 3">
    <name type="scientific">Thiocapsa roseopersicina</name>
    <dbReference type="NCBI Taxonomy" id="1058"/>
    <lineage>
        <taxon>Bacteria</taxon>
        <taxon>Pseudomonadati</taxon>
        <taxon>Pseudomonadota</taxon>
        <taxon>Gammaproteobacteria</taxon>
        <taxon>Chromatiales</taxon>
        <taxon>Chromatiaceae</taxon>
        <taxon>Thiocapsa</taxon>
    </lineage>
</organism>
<feature type="coiled-coil region" evidence="1">
    <location>
        <begin position="13"/>
        <end position="104"/>
    </location>
</feature>
<evidence type="ECO:0000313" key="2">
    <source>
        <dbReference type="EMBL" id="SDX55707.1"/>
    </source>
</evidence>
<evidence type="ECO:0000313" key="3">
    <source>
        <dbReference type="Proteomes" id="UP000198816"/>
    </source>
</evidence>
<evidence type="ECO:0000256" key="1">
    <source>
        <dbReference type="SAM" id="Coils"/>
    </source>
</evidence>
<proteinExistence type="predicted"/>
<protein>
    <submittedName>
        <fullName evidence="2">Uncharacterized protein</fullName>
    </submittedName>
</protein>
<gene>
    <name evidence="2" type="ORF">SAMN05421783_13611</name>
</gene>
<name>A0A1H3CNK9_THIRO</name>
<sequence>MNTRNPQQIVGEYRRLSAEIETRQAALDKANQAVKERNAALRDAYAALQQAQRQFRGRFSLHSPEDIAAREARDPEIRRLSEAMDNARRALGDAQSETERLQTEIDARWTERYALRGGSLRDLRPFVDAIEARSAEIALIHARLQTTETEAARLVAPDPLNEIDAERSRVLVAVELGESDPSELAELDKRRSGAAKDAAKTDAERDRLALLRRGLSERLEHASAALASAKTEGLIALQRALLAELDRLAPDFLAAAATLHKRHGEMIGHARIIARLDRELGTGFSRGIGIDYLAELKIPALRIDGLGAMPSDSRDWRSAQETETLKLIRGVLGTDLI</sequence>
<dbReference type="AlphaFoldDB" id="A0A1H3CNK9"/>
<dbReference type="STRING" id="1058.SAMN05421783_13611"/>
<accession>A0A1H3CNK9</accession>
<keyword evidence="3" id="KW-1185">Reference proteome</keyword>
<dbReference type="RefSeq" id="WP_093037827.1">
    <property type="nucleotide sequence ID" value="NZ_FNNZ01000036.1"/>
</dbReference>